<accession>A0A8H7ASA0</accession>
<feature type="region of interest" description="Disordered" evidence="1">
    <location>
        <begin position="1"/>
        <end position="39"/>
    </location>
</feature>
<protein>
    <submittedName>
        <fullName evidence="2">Uncharacterized protein</fullName>
    </submittedName>
</protein>
<evidence type="ECO:0000256" key="1">
    <source>
        <dbReference type="SAM" id="MobiDB-lite"/>
    </source>
</evidence>
<keyword evidence="3" id="KW-1185">Reference proteome</keyword>
<evidence type="ECO:0000313" key="3">
    <source>
        <dbReference type="Proteomes" id="UP000606974"/>
    </source>
</evidence>
<reference evidence="2" key="1">
    <citation type="submission" date="2020-02" db="EMBL/GenBank/DDBJ databases">
        <authorList>
            <person name="Palmer J.M."/>
        </authorList>
    </citation>
    <scope>NUCLEOTIDE SEQUENCE</scope>
    <source>
        <strain evidence="2">EPUS1.4</strain>
        <tissue evidence="2">Thallus</tissue>
    </source>
</reference>
<comment type="caution">
    <text evidence="2">The sequence shown here is derived from an EMBL/GenBank/DDBJ whole genome shotgun (WGS) entry which is preliminary data.</text>
</comment>
<feature type="compositionally biased region" description="Low complexity" evidence="1">
    <location>
        <begin position="63"/>
        <end position="73"/>
    </location>
</feature>
<gene>
    <name evidence="2" type="ORF">GJ744_006926</name>
</gene>
<name>A0A8H7ASA0_9EURO</name>
<dbReference type="EMBL" id="JAACFV010000032">
    <property type="protein sequence ID" value="KAF7510230.1"/>
    <property type="molecule type" value="Genomic_DNA"/>
</dbReference>
<dbReference type="Proteomes" id="UP000606974">
    <property type="component" value="Unassembled WGS sequence"/>
</dbReference>
<feature type="region of interest" description="Disordered" evidence="1">
    <location>
        <begin position="51"/>
        <end position="112"/>
    </location>
</feature>
<dbReference type="AlphaFoldDB" id="A0A8H7ASA0"/>
<evidence type="ECO:0000313" key="2">
    <source>
        <dbReference type="EMBL" id="KAF7510230.1"/>
    </source>
</evidence>
<sequence>MSNQTRGGHSRPQSPTEAHHGIRRWQVTPAGEPPPEFFLGPKTRAYLAYIFPDTEQNSEEESSSSPAFSRSVSPVHVKFGRTPSPELGLVWKKQALRKSNSIERPRRRDSTT</sequence>
<proteinExistence type="predicted"/>
<feature type="compositionally biased region" description="Basic and acidic residues" evidence="1">
    <location>
        <begin position="100"/>
        <end position="112"/>
    </location>
</feature>
<organism evidence="2 3">
    <name type="scientific">Endocarpon pusillum</name>
    <dbReference type="NCBI Taxonomy" id="364733"/>
    <lineage>
        <taxon>Eukaryota</taxon>
        <taxon>Fungi</taxon>
        <taxon>Dikarya</taxon>
        <taxon>Ascomycota</taxon>
        <taxon>Pezizomycotina</taxon>
        <taxon>Eurotiomycetes</taxon>
        <taxon>Chaetothyriomycetidae</taxon>
        <taxon>Verrucariales</taxon>
        <taxon>Verrucariaceae</taxon>
        <taxon>Endocarpon</taxon>
    </lineage>
</organism>
<feature type="compositionally biased region" description="Polar residues" evidence="1">
    <location>
        <begin position="1"/>
        <end position="16"/>
    </location>
</feature>